<feature type="transmembrane region" description="Helical" evidence="1">
    <location>
        <begin position="72"/>
        <end position="91"/>
    </location>
</feature>
<comment type="caution">
    <text evidence="2">The sequence shown here is derived from an EMBL/GenBank/DDBJ whole genome shotgun (WGS) entry which is preliminary data.</text>
</comment>
<dbReference type="RefSeq" id="WP_216956694.1">
    <property type="nucleotide sequence ID" value="NZ_JAHOPB010000001.1"/>
</dbReference>
<dbReference type="InterPro" id="IPR007038">
    <property type="entry name" value="HupE_UreJ"/>
</dbReference>
<name>A0ABS6ID49_9HYPH</name>
<keyword evidence="3" id="KW-1185">Reference proteome</keyword>
<dbReference type="EMBL" id="JAHOPB010000001">
    <property type="protein sequence ID" value="MBU8872531.1"/>
    <property type="molecule type" value="Genomic_DNA"/>
</dbReference>
<reference evidence="2 3" key="1">
    <citation type="submission" date="2021-06" db="EMBL/GenBank/DDBJ databases">
        <authorList>
            <person name="Lee D.H."/>
        </authorList>
    </citation>
    <scope>NUCLEOTIDE SEQUENCE [LARGE SCALE GENOMIC DNA]</scope>
    <source>
        <strain evidence="2 3">MMS21-HV4-11</strain>
    </source>
</reference>
<gene>
    <name evidence="2" type="ORF">KQ910_02095</name>
</gene>
<sequence length="209" mass="21091">MRVSIRRLGFWTTLALAVPRLPVLAHTLVEEELPRTFAEGFLQGVGLPVISVYHLAAMIGIGILVGIAARGIVPVLVFGVAAIAGVALQLSPYDIPADGAFVALTTMLIGVLILIRQPISPKVASGIFAVAGLVHGYSLGVVLIGADALPIVANVAGLLVAQTALGVASCALTLGVSKWPAQRTALVVAGSLITAVGGLAAIQAAGLIS</sequence>
<keyword evidence="1" id="KW-0812">Transmembrane</keyword>
<keyword evidence="1" id="KW-0472">Membrane</keyword>
<accession>A0ABS6ID49</accession>
<keyword evidence="1" id="KW-1133">Transmembrane helix</keyword>
<feature type="transmembrane region" description="Helical" evidence="1">
    <location>
        <begin position="151"/>
        <end position="174"/>
    </location>
</feature>
<evidence type="ECO:0000256" key="1">
    <source>
        <dbReference type="SAM" id="Phobius"/>
    </source>
</evidence>
<dbReference type="Pfam" id="PF04955">
    <property type="entry name" value="HupE_UreJ"/>
    <property type="match status" value="1"/>
</dbReference>
<organism evidence="2 3">
    <name type="scientific">Reyranella humidisoli</name>
    <dbReference type="NCBI Taxonomy" id="2849149"/>
    <lineage>
        <taxon>Bacteria</taxon>
        <taxon>Pseudomonadati</taxon>
        <taxon>Pseudomonadota</taxon>
        <taxon>Alphaproteobacteria</taxon>
        <taxon>Hyphomicrobiales</taxon>
        <taxon>Reyranellaceae</taxon>
        <taxon>Reyranella</taxon>
    </lineage>
</organism>
<dbReference type="Proteomes" id="UP000727907">
    <property type="component" value="Unassembled WGS sequence"/>
</dbReference>
<proteinExistence type="predicted"/>
<feature type="transmembrane region" description="Helical" evidence="1">
    <location>
        <begin position="186"/>
        <end position="208"/>
    </location>
</feature>
<feature type="transmembrane region" description="Helical" evidence="1">
    <location>
        <begin position="41"/>
        <end position="65"/>
    </location>
</feature>
<feature type="transmembrane region" description="Helical" evidence="1">
    <location>
        <begin position="127"/>
        <end position="145"/>
    </location>
</feature>
<evidence type="ECO:0000313" key="2">
    <source>
        <dbReference type="EMBL" id="MBU8872531.1"/>
    </source>
</evidence>
<protein>
    <submittedName>
        <fullName evidence="2">HupE/UreJ family protein</fullName>
    </submittedName>
</protein>
<feature type="transmembrane region" description="Helical" evidence="1">
    <location>
        <begin position="97"/>
        <end position="115"/>
    </location>
</feature>
<evidence type="ECO:0000313" key="3">
    <source>
        <dbReference type="Proteomes" id="UP000727907"/>
    </source>
</evidence>